<gene>
    <name evidence="7" type="primary">lgt</name>
    <name evidence="9" type="ORF">HMPREF9449_01224</name>
</gene>
<comment type="subcellular location">
    <subcellularLocation>
        <location evidence="7">Cell membrane</location>
        <topology evidence="7">Multi-pass membrane protein</topology>
    </subcellularLocation>
</comment>
<comment type="pathway">
    <text evidence="7">Protein modification; lipoprotein biosynthesis (diacylglyceryl transfer).</text>
</comment>
<evidence type="ECO:0000256" key="6">
    <source>
        <dbReference type="ARBA" id="ARBA00023136"/>
    </source>
</evidence>
<keyword evidence="9" id="KW-0449">Lipoprotein</keyword>
<feature type="transmembrane region" description="Helical" evidence="7">
    <location>
        <begin position="57"/>
        <end position="82"/>
    </location>
</feature>
<dbReference type="HOGENOM" id="CLU_013386_1_0_10"/>
<comment type="caution">
    <text evidence="9">The sequence shown here is derived from an EMBL/GenBank/DDBJ whole genome shotgun (WGS) entry which is preliminary data.</text>
</comment>
<evidence type="ECO:0000256" key="8">
    <source>
        <dbReference type="SAM" id="MobiDB-lite"/>
    </source>
</evidence>
<dbReference type="eggNOG" id="COG0682">
    <property type="taxonomic scope" value="Bacteria"/>
</dbReference>
<feature type="transmembrane region" description="Helical" evidence="7">
    <location>
        <begin position="191"/>
        <end position="209"/>
    </location>
</feature>
<comment type="catalytic activity">
    <reaction evidence="7">
        <text>L-cysteinyl-[prolipoprotein] + a 1,2-diacyl-sn-glycero-3-phospho-(1'-sn-glycerol) = an S-1,2-diacyl-sn-glyceryl-L-cysteinyl-[prolipoprotein] + sn-glycerol 1-phosphate + H(+)</text>
        <dbReference type="Rhea" id="RHEA:56712"/>
        <dbReference type="Rhea" id="RHEA-COMP:14679"/>
        <dbReference type="Rhea" id="RHEA-COMP:14680"/>
        <dbReference type="ChEBI" id="CHEBI:15378"/>
        <dbReference type="ChEBI" id="CHEBI:29950"/>
        <dbReference type="ChEBI" id="CHEBI:57685"/>
        <dbReference type="ChEBI" id="CHEBI:64716"/>
        <dbReference type="ChEBI" id="CHEBI:140658"/>
        <dbReference type="EC" id="2.5.1.145"/>
    </reaction>
</comment>
<evidence type="ECO:0000256" key="3">
    <source>
        <dbReference type="ARBA" id="ARBA00022679"/>
    </source>
</evidence>
<dbReference type="InterPro" id="IPR001640">
    <property type="entry name" value="Lgt"/>
</dbReference>
<dbReference type="EC" id="2.5.1.145" evidence="7"/>
<dbReference type="GO" id="GO:0042158">
    <property type="term" value="P:lipoprotein biosynthetic process"/>
    <property type="evidence" value="ECO:0007669"/>
    <property type="project" value="UniProtKB-UniRule"/>
</dbReference>
<evidence type="ECO:0000256" key="5">
    <source>
        <dbReference type="ARBA" id="ARBA00022989"/>
    </source>
</evidence>
<feature type="binding site" evidence="7">
    <location>
        <position position="151"/>
    </location>
    <ligand>
        <name>a 1,2-diacyl-sn-glycero-3-phospho-(1'-sn-glycerol)</name>
        <dbReference type="ChEBI" id="CHEBI:64716"/>
    </ligand>
</feature>
<dbReference type="AlphaFoldDB" id="H1DG38"/>
<proteinExistence type="inferred from homology"/>
<dbReference type="GO" id="GO:0005886">
    <property type="term" value="C:plasma membrane"/>
    <property type="evidence" value="ECO:0007669"/>
    <property type="project" value="UniProtKB-SubCell"/>
</dbReference>
<dbReference type="GO" id="GO:0008961">
    <property type="term" value="F:phosphatidylglycerol-prolipoprotein diacylglyceryl transferase activity"/>
    <property type="evidence" value="ECO:0007669"/>
    <property type="project" value="UniProtKB-UniRule"/>
</dbReference>
<reference evidence="9 10" key="1">
    <citation type="submission" date="2012-01" db="EMBL/GenBank/DDBJ databases">
        <title>The Genome Sequence of Odoribacter laneus YIT 12061.</title>
        <authorList>
            <consortium name="The Broad Institute Genome Sequencing Platform"/>
            <person name="Earl A."/>
            <person name="Ward D."/>
            <person name="Feldgarden M."/>
            <person name="Gevers D."/>
            <person name="Morotomi M."/>
            <person name="Young S.K."/>
            <person name="Zeng Q."/>
            <person name="Gargeya S."/>
            <person name="Fitzgerald M."/>
            <person name="Haas B."/>
            <person name="Abouelleil A."/>
            <person name="Alvarado L."/>
            <person name="Arachchi H.M."/>
            <person name="Berlin A."/>
            <person name="Chapman S.B."/>
            <person name="Gearin G."/>
            <person name="Goldberg J."/>
            <person name="Griggs A."/>
            <person name="Gujja S."/>
            <person name="Hansen M."/>
            <person name="Heiman D."/>
            <person name="Howarth C."/>
            <person name="Larimer J."/>
            <person name="Lui A."/>
            <person name="MacDonald P.J.P."/>
            <person name="McCowen C."/>
            <person name="Montmayeur A."/>
            <person name="Murphy C."/>
            <person name="Neiman D."/>
            <person name="Pearson M."/>
            <person name="Priest M."/>
            <person name="Roberts A."/>
            <person name="Saif S."/>
            <person name="Shea T."/>
            <person name="Sisk P."/>
            <person name="Stolte C."/>
            <person name="Sykes S."/>
            <person name="Wortman J."/>
            <person name="Nusbaum C."/>
            <person name="Birren B."/>
        </authorList>
    </citation>
    <scope>NUCLEOTIDE SEQUENCE [LARGE SCALE GENOMIC DNA]</scope>
    <source>
        <strain evidence="9 10">YIT 12061</strain>
    </source>
</reference>
<dbReference type="Proteomes" id="UP000004892">
    <property type="component" value="Unassembled WGS sequence"/>
</dbReference>
<name>H1DG38_9BACT</name>
<dbReference type="RefSeq" id="WP_009136372.1">
    <property type="nucleotide sequence ID" value="NZ_JH594596.1"/>
</dbReference>
<feature type="transmembrane region" description="Helical" evidence="7">
    <location>
        <begin position="102"/>
        <end position="123"/>
    </location>
</feature>
<keyword evidence="3 7" id="KW-0808">Transferase</keyword>
<feature type="transmembrane region" description="Helical" evidence="7">
    <location>
        <begin position="255"/>
        <end position="271"/>
    </location>
</feature>
<accession>H1DG38</accession>
<dbReference type="GeneID" id="98068806"/>
<comment type="similarity">
    <text evidence="1 7">Belongs to the Lgt family.</text>
</comment>
<keyword evidence="5 7" id="KW-1133">Transmembrane helix</keyword>
<dbReference type="STRING" id="742817.HMPREF9449_01224"/>
<keyword evidence="6 7" id="KW-0472">Membrane</keyword>
<dbReference type="EMBL" id="ADMC01000017">
    <property type="protein sequence ID" value="EHP48861.1"/>
    <property type="molecule type" value="Genomic_DNA"/>
</dbReference>
<protein>
    <recommendedName>
        <fullName evidence="7">Phosphatidylglycerol--prolipoprotein diacylglyceryl transferase</fullName>
        <ecNumber evidence="7">2.5.1.145</ecNumber>
    </recommendedName>
</protein>
<organism evidence="9 10">
    <name type="scientific">Odoribacter laneus YIT 12061</name>
    <dbReference type="NCBI Taxonomy" id="742817"/>
    <lineage>
        <taxon>Bacteria</taxon>
        <taxon>Pseudomonadati</taxon>
        <taxon>Bacteroidota</taxon>
        <taxon>Bacteroidia</taxon>
        <taxon>Bacteroidales</taxon>
        <taxon>Odoribacteraceae</taxon>
        <taxon>Odoribacter</taxon>
    </lineage>
</organism>
<sequence>MLSLFINWDVSPEIFNLGGISIRYYGLLFALAFVFGYKIEEKMFKSEGLSMVWLDKLWIYVAITTVIGARLGHCLFYDWAYYSQHPLEIVLPFRWDPTFKFTGYQGLASHGAAVGIIVGLWYYSKKVSKRSVFWILDRAVIPIALAGFFIRMGNLMNSEIIGKATDMPWGFRFIHASGISDPLTPRHPSQLYEAICYLISFGILMHFYWRTKAKEHLGFLFGMFLILIFTARFFIEFLKEPQEAWEADMALNMGQWLSIPFVVLGIGMVLYSRTHKLAVSPATGAEKPQVKKSKEAERGVKAKR</sequence>
<keyword evidence="4 7" id="KW-0812">Transmembrane</keyword>
<evidence type="ECO:0000256" key="1">
    <source>
        <dbReference type="ARBA" id="ARBA00007150"/>
    </source>
</evidence>
<dbReference type="PANTHER" id="PTHR30589">
    <property type="entry name" value="PROLIPOPROTEIN DIACYLGLYCERYL TRANSFERASE"/>
    <property type="match status" value="1"/>
</dbReference>
<dbReference type="HAMAP" id="MF_01147">
    <property type="entry name" value="Lgt"/>
    <property type="match status" value="1"/>
</dbReference>
<evidence type="ECO:0000313" key="9">
    <source>
        <dbReference type="EMBL" id="EHP48861.1"/>
    </source>
</evidence>
<feature type="transmembrane region" description="Helical" evidence="7">
    <location>
        <begin position="135"/>
        <end position="153"/>
    </location>
</feature>
<keyword evidence="2 7" id="KW-1003">Cell membrane</keyword>
<feature type="transmembrane region" description="Helical" evidence="7">
    <location>
        <begin position="20"/>
        <end position="37"/>
    </location>
</feature>
<evidence type="ECO:0000256" key="4">
    <source>
        <dbReference type="ARBA" id="ARBA00022692"/>
    </source>
</evidence>
<comment type="function">
    <text evidence="7">Catalyzes the transfer of the diacylglyceryl group from phosphatidylglycerol to the sulfhydryl group of the N-terminal cysteine of a prolipoprotein, the first step in the formation of mature lipoproteins.</text>
</comment>
<keyword evidence="10" id="KW-1185">Reference proteome</keyword>
<dbReference type="PANTHER" id="PTHR30589:SF0">
    <property type="entry name" value="PHOSPHATIDYLGLYCEROL--PROLIPOPROTEIN DIACYLGLYCERYL TRANSFERASE"/>
    <property type="match status" value="1"/>
</dbReference>
<feature type="compositionally biased region" description="Basic and acidic residues" evidence="8">
    <location>
        <begin position="288"/>
        <end position="304"/>
    </location>
</feature>
<evidence type="ECO:0000256" key="7">
    <source>
        <dbReference type="HAMAP-Rule" id="MF_01147"/>
    </source>
</evidence>
<evidence type="ECO:0000256" key="2">
    <source>
        <dbReference type="ARBA" id="ARBA00022475"/>
    </source>
</evidence>
<dbReference type="NCBIfam" id="TIGR00544">
    <property type="entry name" value="lgt"/>
    <property type="match status" value="1"/>
</dbReference>
<dbReference type="UniPathway" id="UPA00664"/>
<dbReference type="Pfam" id="PF01790">
    <property type="entry name" value="LGT"/>
    <property type="match status" value="1"/>
</dbReference>
<evidence type="ECO:0000313" key="10">
    <source>
        <dbReference type="Proteomes" id="UP000004892"/>
    </source>
</evidence>
<feature type="region of interest" description="Disordered" evidence="8">
    <location>
        <begin position="283"/>
        <end position="304"/>
    </location>
</feature>
<feature type="transmembrane region" description="Helical" evidence="7">
    <location>
        <begin position="216"/>
        <end position="235"/>
    </location>
</feature>
<dbReference type="PATRIC" id="fig|742817.3.peg.1300"/>